<keyword evidence="8" id="KW-0677">Repeat</keyword>
<evidence type="ECO:0000256" key="8">
    <source>
        <dbReference type="ARBA" id="ARBA00022737"/>
    </source>
</evidence>
<evidence type="ECO:0000256" key="13">
    <source>
        <dbReference type="ARBA" id="ARBA00023295"/>
    </source>
</evidence>
<keyword evidence="6" id="KW-0472">Membrane</keyword>
<dbReference type="GO" id="GO:0098552">
    <property type="term" value="C:side of membrane"/>
    <property type="evidence" value="ECO:0007669"/>
    <property type="project" value="UniProtKB-KW"/>
</dbReference>
<evidence type="ECO:0000259" key="17">
    <source>
        <dbReference type="SMART" id="SM00768"/>
    </source>
</evidence>
<evidence type="ECO:0000256" key="6">
    <source>
        <dbReference type="ARBA" id="ARBA00022622"/>
    </source>
</evidence>
<evidence type="ECO:0000256" key="2">
    <source>
        <dbReference type="ARBA" id="ARBA00004609"/>
    </source>
</evidence>
<name>A0A8S2AIR8_ARAAE</name>
<dbReference type="Gene3D" id="2.130.10.10">
    <property type="entry name" value="YVTN repeat-like/Quinoprotein amine dehydrogenase"/>
    <property type="match status" value="1"/>
</dbReference>
<sequence length="1125" mass="125098">MESLIEEEEEESRFFDAREEIASCSSTSPYRIEYDESPSSISGEFRYDVWIKSPGNTEERRQKFLNWMGLSSSVSEDKSGNVNRLWSSVNESAVLMSLKSDDDEFSSCRCDSSVFSPSENVDRIVKEEEVDSRMVLRNLGFGDDDDDDISSSLCSVSSSPVSGLTDRIVKENGEALPDPMVAAEVRDVGGIMKRVKEKWLSRLYKVRSKRSAGDDNGGEVAVCGSRIERVKVKEYKKEARELSALFKGQEIQAHEGAILAMKFSPDGRYLASAGEDGVLRVWSVVEDERCEEHDVPKIDPSCIYFEVSKLSELRPVAVEKDGITGSLMSPRKTTESACVIIPPKIFRVLDKPLHEFLGHSGDILDISWSKNNRLLSASVDNSVRLWQIGHEDCLGIFSHSNYVTSVQFNPVDDDHFISGSIDGKVRIWSASQCQVVDWADARGIVTAVCYRPDGQAVIIGTLTSDCRFYNVSGHCLQLDGHICLHNKKKSSNKRIIGFQFDSTDPSRVMVASADSQVRIISGRNVVHKYKGSRNAGNQISASFTADGKHIVSACDDSSVYVWNCVGHNPEQPSPGFFSHTKRLKIRSFEKFSADVSVAIPWCGFTHVLSGGSELSPSLFSLGREYVLDSPKGSATWPEEKLASSFSPVKAIRRSHYKFLRSSCRRTSESSHLWGLVIVTGGWDGRIKLFHNYGAEASIGVNYGTIANNLPPPQQVAEFLLHSTVINRIRLFDTDPQILQAFANTGIAVTVTVPNDQIPHLTNLSSAKQWISDQIQPHFPSTNIIRILVGNEVISTANHLLIRTLIPAMQSLHTALVSASLHRRIQISTPHSLGILTNSTPPSSAKFRRGYDTNVLKPLLSFLRSTSSPFVVNPYPFFGYSIETLDFALFRPNPGLFDQHTKLLYTNMLDAQLDSVYSAMDKLGFSDVEIVIGEIGWPSEGDIDQIGVDVDTAAEFNKNLVTRVNSGTGTPLMPNRTFETYIFALFNENLKSGPTSERNFGIFRYDLTPIYDIGILRPTYRSSNPENSPRSPVRGSPEKRWCVTKPGADTVALQRNIDYVCGLGLDCRPINEDGLCFLPNTVKAHSEYAMNLYYQTMEKHEFNCDFDNTGEITTIDPSYGNCEYQA</sequence>
<dbReference type="GO" id="GO:0006952">
    <property type="term" value="P:defense response"/>
    <property type="evidence" value="ECO:0007669"/>
    <property type="project" value="UniProtKB-KW"/>
</dbReference>
<evidence type="ECO:0000256" key="12">
    <source>
        <dbReference type="ARBA" id="ARBA00023288"/>
    </source>
</evidence>
<organism evidence="18 19">
    <name type="scientific">Arabidopsis arenosa</name>
    <name type="common">Sand rock-cress</name>
    <name type="synonym">Cardaminopsis arenosa</name>
    <dbReference type="NCBI Taxonomy" id="38785"/>
    <lineage>
        <taxon>Eukaryota</taxon>
        <taxon>Viridiplantae</taxon>
        <taxon>Streptophyta</taxon>
        <taxon>Embryophyta</taxon>
        <taxon>Tracheophyta</taxon>
        <taxon>Spermatophyta</taxon>
        <taxon>Magnoliopsida</taxon>
        <taxon>eudicotyledons</taxon>
        <taxon>Gunneridae</taxon>
        <taxon>Pentapetalae</taxon>
        <taxon>rosids</taxon>
        <taxon>malvids</taxon>
        <taxon>Brassicales</taxon>
        <taxon>Brassicaceae</taxon>
        <taxon>Camelineae</taxon>
        <taxon>Arabidopsis</taxon>
    </lineage>
</organism>
<comment type="subcellular location">
    <subcellularLocation>
        <location evidence="2">Cell membrane</location>
        <topology evidence="2">Lipid-anchor</topology>
        <topology evidence="2">GPI-anchor</topology>
    </subcellularLocation>
</comment>
<dbReference type="InterPro" id="IPR040324">
    <property type="entry name" value="WDR44/Dgr2"/>
</dbReference>
<dbReference type="SUPFAM" id="SSF51445">
    <property type="entry name" value="(Trans)glycosidases"/>
    <property type="match status" value="1"/>
</dbReference>
<evidence type="ECO:0000256" key="7">
    <source>
        <dbReference type="ARBA" id="ARBA00022729"/>
    </source>
</evidence>
<dbReference type="GO" id="GO:0005886">
    <property type="term" value="C:plasma membrane"/>
    <property type="evidence" value="ECO:0007669"/>
    <property type="project" value="UniProtKB-SubCell"/>
</dbReference>
<keyword evidence="9 16" id="KW-0378">Hydrolase</keyword>
<keyword evidence="10" id="KW-0611">Plant defense</keyword>
<dbReference type="PROSITE" id="PS00587">
    <property type="entry name" value="GLYCOSYL_HYDROL_F17"/>
    <property type="match status" value="1"/>
</dbReference>
<evidence type="ECO:0000313" key="18">
    <source>
        <dbReference type="EMBL" id="CAE6118230.1"/>
    </source>
</evidence>
<feature type="repeat" description="WD" evidence="14">
    <location>
        <begin position="356"/>
        <end position="388"/>
    </location>
</feature>
<evidence type="ECO:0000256" key="4">
    <source>
        <dbReference type="ARBA" id="ARBA00012780"/>
    </source>
</evidence>
<keyword evidence="13 16" id="KW-0326">Glycosidase</keyword>
<reference evidence="18" key="1">
    <citation type="submission" date="2021-01" db="EMBL/GenBank/DDBJ databases">
        <authorList>
            <person name="Bezrukov I."/>
        </authorList>
    </citation>
    <scope>NUCLEOTIDE SEQUENCE</scope>
</reference>
<evidence type="ECO:0000256" key="11">
    <source>
        <dbReference type="ARBA" id="ARBA00023157"/>
    </source>
</evidence>
<dbReference type="EC" id="3.2.1.39" evidence="4"/>
<proteinExistence type="inferred from homology"/>
<dbReference type="SMART" id="SM00768">
    <property type="entry name" value="X8"/>
    <property type="match status" value="1"/>
</dbReference>
<dbReference type="InterPro" id="IPR017853">
    <property type="entry name" value="GH"/>
</dbReference>
<dbReference type="InterPro" id="IPR001680">
    <property type="entry name" value="WD40_rpt"/>
</dbReference>
<dbReference type="SMART" id="SM00320">
    <property type="entry name" value="WD40"/>
    <property type="match status" value="7"/>
</dbReference>
<evidence type="ECO:0000256" key="9">
    <source>
        <dbReference type="ARBA" id="ARBA00022801"/>
    </source>
</evidence>
<dbReference type="InterPro" id="IPR036322">
    <property type="entry name" value="WD40_repeat_dom_sf"/>
</dbReference>
<dbReference type="InterPro" id="IPR015943">
    <property type="entry name" value="WD40/YVTN_repeat-like_dom_sf"/>
</dbReference>
<dbReference type="PROSITE" id="PS50082">
    <property type="entry name" value="WD_REPEATS_2"/>
    <property type="match status" value="4"/>
</dbReference>
<feature type="domain" description="X8" evidence="17">
    <location>
        <begin position="1039"/>
        <end position="1123"/>
    </location>
</feature>
<dbReference type="PANTHER" id="PTHR14221">
    <property type="entry name" value="WD REPEAT DOMAIN 44"/>
    <property type="match status" value="1"/>
</dbReference>
<evidence type="ECO:0000313" key="19">
    <source>
        <dbReference type="Proteomes" id="UP000682877"/>
    </source>
</evidence>
<feature type="repeat" description="WD" evidence="14">
    <location>
        <begin position="540"/>
        <end position="563"/>
    </location>
</feature>
<dbReference type="Pfam" id="PF07983">
    <property type="entry name" value="X8"/>
    <property type="match status" value="1"/>
</dbReference>
<keyword evidence="12" id="KW-0449">Lipoprotein</keyword>
<evidence type="ECO:0000256" key="3">
    <source>
        <dbReference type="ARBA" id="ARBA00008773"/>
    </source>
</evidence>
<evidence type="ECO:0000256" key="15">
    <source>
        <dbReference type="RuleBase" id="RU004335"/>
    </source>
</evidence>
<evidence type="ECO:0000256" key="1">
    <source>
        <dbReference type="ARBA" id="ARBA00000382"/>
    </source>
</evidence>
<dbReference type="AlphaFoldDB" id="A0A8S2AIR8"/>
<comment type="catalytic activity">
    <reaction evidence="1">
        <text>Hydrolysis of (1-&gt;3)-beta-D-glucosidic linkages in (1-&gt;3)-beta-D-glucans.</text>
        <dbReference type="EC" id="3.2.1.39"/>
    </reaction>
</comment>
<keyword evidence="6" id="KW-0336">GPI-anchor</keyword>
<dbReference type="SUPFAM" id="SSF50978">
    <property type="entry name" value="WD40 repeat-like"/>
    <property type="match status" value="1"/>
</dbReference>
<accession>A0A8S2AIR8</accession>
<keyword evidence="5 14" id="KW-0853">WD repeat</keyword>
<evidence type="ECO:0000256" key="5">
    <source>
        <dbReference type="ARBA" id="ARBA00022574"/>
    </source>
</evidence>
<dbReference type="GO" id="GO:0042973">
    <property type="term" value="F:glucan endo-1,3-beta-D-glucosidase activity"/>
    <property type="evidence" value="ECO:0007669"/>
    <property type="project" value="UniProtKB-EC"/>
</dbReference>
<feature type="repeat" description="WD" evidence="14">
    <location>
        <begin position="251"/>
        <end position="292"/>
    </location>
</feature>
<dbReference type="PANTHER" id="PTHR14221:SF57">
    <property type="entry name" value="TRANSDUCIN_WD40 REPEAT-LIKE SUPERFAMILY PROTEIN"/>
    <property type="match status" value="1"/>
</dbReference>
<dbReference type="PRINTS" id="PR00320">
    <property type="entry name" value="GPROTEINBRPT"/>
</dbReference>
<dbReference type="Proteomes" id="UP000682877">
    <property type="component" value="Chromosome 6"/>
</dbReference>
<dbReference type="InterPro" id="IPR012946">
    <property type="entry name" value="X8"/>
</dbReference>
<dbReference type="Pfam" id="PF00332">
    <property type="entry name" value="Glyco_hydro_17"/>
    <property type="match status" value="1"/>
</dbReference>
<comment type="similarity">
    <text evidence="3 15">Belongs to the glycosyl hydrolase 17 family.</text>
</comment>
<dbReference type="EMBL" id="LR999456">
    <property type="protein sequence ID" value="CAE6118230.1"/>
    <property type="molecule type" value="Genomic_DNA"/>
</dbReference>
<dbReference type="GO" id="GO:0005975">
    <property type="term" value="P:carbohydrate metabolic process"/>
    <property type="evidence" value="ECO:0007669"/>
    <property type="project" value="InterPro"/>
</dbReference>
<evidence type="ECO:0000256" key="14">
    <source>
        <dbReference type="PROSITE-ProRule" id="PRU00221"/>
    </source>
</evidence>
<keyword evidence="7" id="KW-0732">Signal</keyword>
<protein>
    <recommendedName>
        <fullName evidence="4">glucan endo-1,3-beta-D-glucosidase</fullName>
        <ecNumber evidence="4">3.2.1.39</ecNumber>
    </recommendedName>
</protein>
<dbReference type="Gene3D" id="3.20.20.80">
    <property type="entry name" value="Glycosidases"/>
    <property type="match status" value="1"/>
</dbReference>
<dbReference type="Pfam" id="PF00400">
    <property type="entry name" value="WD40"/>
    <property type="match status" value="4"/>
</dbReference>
<gene>
    <name evidence="18" type="ORF">AARE701A_LOCUS16022</name>
</gene>
<feature type="repeat" description="WD" evidence="14">
    <location>
        <begin position="396"/>
        <end position="429"/>
    </location>
</feature>
<dbReference type="InterPro" id="IPR020472">
    <property type="entry name" value="WD40_PAC1"/>
</dbReference>
<dbReference type="InterPro" id="IPR000490">
    <property type="entry name" value="Glyco_hydro_17"/>
</dbReference>
<dbReference type="FunFam" id="1.20.58.1040:FF:000003">
    <property type="entry name" value="glucan endo-1,3-beta-glucosidase 7"/>
    <property type="match status" value="1"/>
</dbReference>
<keyword evidence="19" id="KW-1185">Reference proteome</keyword>
<dbReference type="PROSITE" id="PS50294">
    <property type="entry name" value="WD_REPEATS_REGION"/>
    <property type="match status" value="3"/>
</dbReference>
<keyword evidence="11" id="KW-1015">Disulfide bond</keyword>
<dbReference type="FunFam" id="3.20.20.80:FF:000002">
    <property type="entry name" value="Glucan endo-1,3-beta-glucosidase 3"/>
    <property type="match status" value="1"/>
</dbReference>
<keyword evidence="6" id="KW-0325">Glycoprotein</keyword>
<dbReference type="Gene3D" id="1.20.58.1040">
    <property type="match status" value="1"/>
</dbReference>
<evidence type="ECO:0000256" key="16">
    <source>
        <dbReference type="RuleBase" id="RU004336"/>
    </source>
</evidence>
<evidence type="ECO:0000256" key="10">
    <source>
        <dbReference type="ARBA" id="ARBA00022821"/>
    </source>
</evidence>